<gene>
    <name evidence="2" type="ORF">CLUMA_CG006721</name>
</gene>
<keyword evidence="3" id="KW-1185">Reference proteome</keyword>
<accession>A0A1J1I471</accession>
<feature type="chain" id="PRO_5013040429" evidence="1">
    <location>
        <begin position="18"/>
        <end position="125"/>
    </location>
</feature>
<name>A0A1J1I471_9DIPT</name>
<keyword evidence="1" id="KW-0732">Signal</keyword>
<organism evidence="2 3">
    <name type="scientific">Clunio marinus</name>
    <dbReference type="NCBI Taxonomy" id="568069"/>
    <lineage>
        <taxon>Eukaryota</taxon>
        <taxon>Metazoa</taxon>
        <taxon>Ecdysozoa</taxon>
        <taxon>Arthropoda</taxon>
        <taxon>Hexapoda</taxon>
        <taxon>Insecta</taxon>
        <taxon>Pterygota</taxon>
        <taxon>Neoptera</taxon>
        <taxon>Endopterygota</taxon>
        <taxon>Diptera</taxon>
        <taxon>Nematocera</taxon>
        <taxon>Chironomoidea</taxon>
        <taxon>Chironomidae</taxon>
        <taxon>Clunio</taxon>
    </lineage>
</organism>
<evidence type="ECO:0000313" key="2">
    <source>
        <dbReference type="EMBL" id="CRK93177.1"/>
    </source>
</evidence>
<dbReference type="EMBL" id="CVRI01000037">
    <property type="protein sequence ID" value="CRK93177.1"/>
    <property type="molecule type" value="Genomic_DNA"/>
</dbReference>
<sequence length="125" mass="14244">MKIFLFFIFQFASFVFTEQRQKCEEMPSENGRRISIDSESCLSRQVAIPPYPVGPIACLFANEEFYCALGEERCDAVVPWCGTVSENPPPCQWNCWCKEGYKRDENGECIRMCPLNEAVADVIAP</sequence>
<feature type="signal peptide" evidence="1">
    <location>
        <begin position="1"/>
        <end position="17"/>
    </location>
</feature>
<proteinExistence type="predicted"/>
<reference evidence="2 3" key="1">
    <citation type="submission" date="2015-04" db="EMBL/GenBank/DDBJ databases">
        <authorList>
            <person name="Syromyatnikov M.Y."/>
            <person name="Popov V.N."/>
        </authorList>
    </citation>
    <scope>NUCLEOTIDE SEQUENCE [LARGE SCALE GENOMIC DNA]</scope>
</reference>
<protein>
    <submittedName>
        <fullName evidence="2">CLUMA_CG006721, isoform A</fullName>
    </submittedName>
</protein>
<dbReference type="OrthoDB" id="6236007at2759"/>
<dbReference type="AlphaFoldDB" id="A0A1J1I471"/>
<dbReference type="Proteomes" id="UP000183832">
    <property type="component" value="Unassembled WGS sequence"/>
</dbReference>
<evidence type="ECO:0000256" key="1">
    <source>
        <dbReference type="SAM" id="SignalP"/>
    </source>
</evidence>
<evidence type="ECO:0000313" key="3">
    <source>
        <dbReference type="Proteomes" id="UP000183832"/>
    </source>
</evidence>